<dbReference type="SMART" id="SM00501">
    <property type="entry name" value="BRIGHT"/>
    <property type="match status" value="1"/>
</dbReference>
<dbReference type="InterPro" id="IPR021906">
    <property type="entry name" value="BAF250/Osa"/>
</dbReference>
<dbReference type="GO" id="GO:0071565">
    <property type="term" value="C:nBAF complex"/>
    <property type="evidence" value="ECO:0007669"/>
    <property type="project" value="TreeGrafter"/>
</dbReference>
<feature type="compositionally biased region" description="Polar residues" evidence="4">
    <location>
        <begin position="95"/>
        <end position="117"/>
    </location>
</feature>
<keyword evidence="7" id="KW-1185">Reference proteome</keyword>
<feature type="compositionally biased region" description="Polar residues" evidence="4">
    <location>
        <begin position="1035"/>
        <end position="1052"/>
    </location>
</feature>
<reference evidence="6" key="3">
    <citation type="submission" date="2025-09" db="UniProtKB">
        <authorList>
            <consortium name="Ensembl"/>
        </authorList>
    </citation>
    <scope>IDENTIFICATION</scope>
</reference>
<dbReference type="GO" id="GO:0035060">
    <property type="term" value="C:brahma complex"/>
    <property type="evidence" value="ECO:0007669"/>
    <property type="project" value="InterPro"/>
</dbReference>
<feature type="compositionally biased region" description="Low complexity" evidence="4">
    <location>
        <begin position="391"/>
        <end position="403"/>
    </location>
</feature>
<feature type="compositionally biased region" description="Basic and acidic residues" evidence="4">
    <location>
        <begin position="823"/>
        <end position="837"/>
    </location>
</feature>
<reference evidence="7" key="1">
    <citation type="journal article" date="2004" name="Nature">
        <title>Genome duplication in the teleost fish Tetraodon nigroviridis reveals the early vertebrate proto-karyotype.</title>
        <authorList>
            <person name="Jaillon O."/>
            <person name="Aury J.-M."/>
            <person name="Brunet F."/>
            <person name="Petit J.-L."/>
            <person name="Stange-Thomann N."/>
            <person name="Mauceli E."/>
            <person name="Bouneau L."/>
            <person name="Fischer C."/>
            <person name="Ozouf-Costaz C."/>
            <person name="Bernot A."/>
            <person name="Nicaud S."/>
            <person name="Jaffe D."/>
            <person name="Fisher S."/>
            <person name="Lutfalla G."/>
            <person name="Dossat C."/>
            <person name="Segurens B."/>
            <person name="Dasilva C."/>
            <person name="Salanoubat M."/>
            <person name="Levy M."/>
            <person name="Boudet N."/>
            <person name="Castellano S."/>
            <person name="Anthouard V."/>
            <person name="Jubin C."/>
            <person name="Castelli V."/>
            <person name="Katinka M."/>
            <person name="Vacherie B."/>
            <person name="Biemont C."/>
            <person name="Skalli Z."/>
            <person name="Cattolico L."/>
            <person name="Poulain J."/>
            <person name="De Berardinis V."/>
            <person name="Cruaud C."/>
            <person name="Duprat S."/>
            <person name="Brottier P."/>
            <person name="Coutanceau J.-P."/>
            <person name="Gouzy J."/>
            <person name="Parra G."/>
            <person name="Lardier G."/>
            <person name="Chapple C."/>
            <person name="McKernan K.J."/>
            <person name="McEwan P."/>
            <person name="Bosak S."/>
            <person name="Kellis M."/>
            <person name="Volff J.-N."/>
            <person name="Guigo R."/>
            <person name="Zody M.C."/>
            <person name="Mesirov J."/>
            <person name="Lindblad-Toh K."/>
            <person name="Birren B."/>
            <person name="Nusbaum C."/>
            <person name="Kahn D."/>
            <person name="Robinson-Rechavi M."/>
            <person name="Laudet V."/>
            <person name="Schachter V."/>
            <person name="Quetier F."/>
            <person name="Saurin W."/>
            <person name="Scarpelli C."/>
            <person name="Wincker P."/>
            <person name="Lander E.S."/>
            <person name="Weissenbach J."/>
            <person name="Roest Crollius H."/>
        </authorList>
    </citation>
    <scope>NUCLEOTIDE SEQUENCE [LARGE SCALE GENOMIC DNA]</scope>
</reference>
<dbReference type="Gene3D" id="1.10.150.60">
    <property type="entry name" value="ARID DNA-binding domain"/>
    <property type="match status" value="1"/>
</dbReference>
<feature type="compositionally biased region" description="Polar residues" evidence="4">
    <location>
        <begin position="842"/>
        <end position="866"/>
    </location>
</feature>
<evidence type="ECO:0000313" key="7">
    <source>
        <dbReference type="Proteomes" id="UP000007303"/>
    </source>
</evidence>
<sequence>DLSGSIDDLPTGTEAGLGSAVSAGGSSSRSSSSSQGEQGGAGNQGQSPFSPHASPHLSSQRSGPSPSPVGSPAGSTQSQQSRSGSGPISPANGPAANTSMQGFMQRNQAGSQFVSPQSGPPVSPHHTPGGPVYPGMGPYSQGSPSGPYGPQGSQYGHQGNYHRPSYGGSGATSYSGSNNLGMNAGSPGLGQGSSQPIPVRRNHGSGSQNRGYPAMAPISPSMPHPVGPGMGPPSLAASNRKPQEGTVAANSTQSRHGTYQGPGVSQPSTMATIVPYSQPTGNNSSDMGNGQAPGYTIAPAVSSGLPLGTEKKSHSFSQCAAARKGNKKLQDGYSGSNSSGAPQQCTSQPATPGGALPVPSPLSPSPASLSSYHGDDSDSISSPPWPPKTPSSPKTNPNSSSISGERITRLFEFGVEPERRSWVERYLNFMEERGTPVSHLPAVGKKPLDLWKLYIAVREIGGLAMVNKNKKWRELSTNLNVGTSSSSANSLKKQYIQFLFAYECKMERGEEPPADSSSSIAGGDGRKQVKIQPPSPANSCGSLQGPQTPQSSGSSSTAEAVGDLKPPTPATTPLGQVTPLPPNRSSVSVQDPFSEVSDPAFQKRGTPLPPSAPYQQGLSMPDMMMRMQYDTKDPFAGMRKMAGADPYIPSQMQGGMQDMYGRPPSAMSMSRSQYPYGPGYDRRNDGYGQQYPSMPYGMHPSGMYPQQQHGYKRPMDSMYGPPPKRHEGDMYGMQYSNQQPDMYNHYGSGYSAPEHRPLQGQFPFPYTRDHMTPSGQSQHSMMGPTPNHASDGPNMWPSRTDLGYPYPNRQGPPSQMPPYGSMGRDDIDGRPRQEQWHRQPPYMSSSGGMCALSSRQASPYSNSPSMANHLPRAPSPGAFQRSMDARMSPSKAPFMSPMKMPKPGMAMMGSQAGGPLSQFPPNLRQDLNYPPGSVESTMPNIKPRRKLNSKDTGTPEAWRVMMSLKSGLLAESTWALDTINILLYDDSTVASFNLSQLPGFLELIVEYFRRFLIEIFGILEEFEVGTVAHKRPSGSAPTQVLQVTPEQQQESVIQPEAASAAETVAAPAGVVGEEPSPVATEPESAQTESKMLSAEHAIRTNQPKPKQASKYDKLPIKIVQTEDLIEDVTERLGYITEFSTGLLHWQAGGGDSTSHIQTHFEAQSEAAARSEEETERRSKEEAEADGGRAAPRKHIAATIDDVLCARVDALSYAHPARSLPSYPFRVHSDGEQDGITLLEDEPRHLDEAPLCTTPAWQDSLAKRCLCISNIVRNLSFIPGNDSDMSRHPALVLLLGKLLLLHHQHPERSRSPPNFQRDEQHERGLLSSKEEWWWECLSVLRENAMVTLANISGQLDLSNYPDTICLPILNGLLHWMVCPSAEAQDPFPSAAPHSQLTPQRIVLECLCKLSILGDNVDLLLATPPFSRQEKLFTILVRYVGQRKAQVYREMAVAVLSHLAQGDPTAARAIAMQKSCVGNLVGFLEDGVSMAQYQQNPHSLLHMGHPPMDPPSINMMCRAAKGLLAMAKVEENKTEFVLFENRLLDLSISSVLNPGVVAVICQVLFHLGKS</sequence>
<feature type="domain" description="ARID" evidence="5">
    <location>
        <begin position="416"/>
        <end position="507"/>
    </location>
</feature>
<evidence type="ECO:0000256" key="1">
    <source>
        <dbReference type="ARBA" id="ARBA00004123"/>
    </source>
</evidence>
<dbReference type="InterPro" id="IPR036431">
    <property type="entry name" value="ARID_dom_sf"/>
</dbReference>
<reference evidence="6" key="2">
    <citation type="submission" date="2025-08" db="UniProtKB">
        <authorList>
            <consortium name="Ensembl"/>
        </authorList>
    </citation>
    <scope>IDENTIFICATION</scope>
</reference>
<dbReference type="OMA" id="CTTSSWQ"/>
<organism evidence="6 7">
    <name type="scientific">Tetraodon nigroviridis</name>
    <name type="common">Spotted green pufferfish</name>
    <name type="synonym">Chelonodon nigroviridis</name>
    <dbReference type="NCBI Taxonomy" id="99883"/>
    <lineage>
        <taxon>Eukaryota</taxon>
        <taxon>Metazoa</taxon>
        <taxon>Chordata</taxon>
        <taxon>Craniata</taxon>
        <taxon>Vertebrata</taxon>
        <taxon>Euteleostomi</taxon>
        <taxon>Actinopterygii</taxon>
        <taxon>Neopterygii</taxon>
        <taxon>Teleostei</taxon>
        <taxon>Neoteleostei</taxon>
        <taxon>Acanthomorphata</taxon>
        <taxon>Eupercaria</taxon>
        <taxon>Tetraodontiformes</taxon>
        <taxon>Tetradontoidea</taxon>
        <taxon>Tetraodontidae</taxon>
        <taxon>Tetraodon</taxon>
    </lineage>
</organism>
<dbReference type="SMART" id="SM01014">
    <property type="entry name" value="ARID"/>
    <property type="match status" value="1"/>
</dbReference>
<feature type="compositionally biased region" description="Low complexity" evidence="4">
    <location>
        <begin position="16"/>
        <end position="36"/>
    </location>
</feature>
<feature type="compositionally biased region" description="Low complexity" evidence="4">
    <location>
        <begin position="541"/>
        <end position="557"/>
    </location>
</feature>
<protein>
    <submittedName>
        <fullName evidence="6">AT-rich interaction domain 1B</fullName>
    </submittedName>
</protein>
<feature type="region of interest" description="Disordered" evidence="4">
    <location>
        <begin position="1030"/>
        <end position="1057"/>
    </location>
</feature>
<dbReference type="STRING" id="99883.ENSTNIP00000020625"/>
<dbReference type="InterPro" id="IPR001606">
    <property type="entry name" value="ARID_dom"/>
</dbReference>
<dbReference type="Pfam" id="PF12031">
    <property type="entry name" value="BAF250_C"/>
    <property type="match status" value="1"/>
</dbReference>
<comment type="subcellular location">
    <subcellularLocation>
        <location evidence="1">Nucleus</location>
    </subcellularLocation>
</comment>
<dbReference type="Pfam" id="PF01388">
    <property type="entry name" value="ARID"/>
    <property type="match status" value="1"/>
</dbReference>
<dbReference type="GO" id="GO:0003677">
    <property type="term" value="F:DNA binding"/>
    <property type="evidence" value="ECO:0007669"/>
    <property type="project" value="InterPro"/>
</dbReference>
<dbReference type="HOGENOM" id="CLU_000974_1_0_1"/>
<dbReference type="Ensembl" id="ENSTNIT00000020858.1">
    <property type="protein sequence ID" value="ENSTNIP00000020625.1"/>
    <property type="gene ID" value="ENSTNIG00000017481.1"/>
</dbReference>
<dbReference type="GO" id="GO:0031491">
    <property type="term" value="F:nucleosome binding"/>
    <property type="evidence" value="ECO:0007669"/>
    <property type="project" value="TreeGrafter"/>
</dbReference>
<feature type="region of interest" description="Disordered" evidence="4">
    <location>
        <begin position="933"/>
        <end position="952"/>
    </location>
</feature>
<dbReference type="GO" id="GO:0016514">
    <property type="term" value="C:SWI/SNF complex"/>
    <property type="evidence" value="ECO:0007669"/>
    <property type="project" value="InterPro"/>
</dbReference>
<feature type="region of interest" description="Disordered" evidence="4">
    <location>
        <begin position="1161"/>
        <end position="1191"/>
    </location>
</feature>
<feature type="compositionally biased region" description="Low complexity" evidence="4">
    <location>
        <begin position="58"/>
        <end position="86"/>
    </location>
</feature>
<name>H3DJC9_TETNG</name>
<dbReference type="GeneTree" id="ENSGT00940000155634"/>
<dbReference type="GO" id="GO:0045893">
    <property type="term" value="P:positive regulation of DNA-templated transcription"/>
    <property type="evidence" value="ECO:0007669"/>
    <property type="project" value="TreeGrafter"/>
</dbReference>
<dbReference type="PANTHER" id="PTHR12656">
    <property type="entry name" value="BRG-1 ASSOCIATED FACTOR 250 BAF250"/>
    <property type="match status" value="1"/>
</dbReference>
<feature type="region of interest" description="Disordered" evidence="4">
    <location>
        <begin position="771"/>
        <end position="869"/>
    </location>
</feature>
<dbReference type="Gene3D" id="1.25.10.10">
    <property type="entry name" value="Leucine-rich Repeat Variant"/>
    <property type="match status" value="1"/>
</dbReference>
<keyword evidence="2" id="KW-0597">Phosphoprotein</keyword>
<dbReference type="Proteomes" id="UP000007303">
    <property type="component" value="Unassembled WGS sequence"/>
</dbReference>
<dbReference type="GO" id="GO:0006338">
    <property type="term" value="P:chromatin remodeling"/>
    <property type="evidence" value="ECO:0007669"/>
    <property type="project" value="InterPro"/>
</dbReference>
<dbReference type="InterPro" id="IPR033388">
    <property type="entry name" value="BAF250_C"/>
</dbReference>
<feature type="compositionally biased region" description="Low complexity" evidence="4">
    <location>
        <begin position="128"/>
        <end position="159"/>
    </location>
</feature>
<proteinExistence type="predicted"/>
<dbReference type="InterPro" id="IPR011989">
    <property type="entry name" value="ARM-like"/>
</dbReference>
<keyword evidence="3" id="KW-0539">Nucleus</keyword>
<dbReference type="GO" id="GO:0005654">
    <property type="term" value="C:nucleoplasm"/>
    <property type="evidence" value="ECO:0007669"/>
    <property type="project" value="TreeGrafter"/>
</dbReference>
<evidence type="ECO:0000256" key="4">
    <source>
        <dbReference type="SAM" id="MobiDB-lite"/>
    </source>
</evidence>
<feature type="compositionally biased region" description="Polar residues" evidence="4">
    <location>
        <begin position="248"/>
        <end position="288"/>
    </location>
</feature>
<dbReference type="SUPFAM" id="SSF46774">
    <property type="entry name" value="ARID-like"/>
    <property type="match status" value="1"/>
</dbReference>
<feature type="region of interest" description="Disordered" evidence="4">
    <location>
        <begin position="509"/>
        <end position="618"/>
    </location>
</feature>
<evidence type="ECO:0000256" key="3">
    <source>
        <dbReference type="ARBA" id="ARBA00023242"/>
    </source>
</evidence>
<evidence type="ECO:0000256" key="2">
    <source>
        <dbReference type="ARBA" id="ARBA00022553"/>
    </source>
</evidence>
<evidence type="ECO:0000313" key="6">
    <source>
        <dbReference type="Ensembl" id="ENSTNIP00000020625.1"/>
    </source>
</evidence>
<dbReference type="GO" id="GO:0006357">
    <property type="term" value="P:regulation of transcription by RNA polymerase II"/>
    <property type="evidence" value="ECO:0007669"/>
    <property type="project" value="TreeGrafter"/>
</dbReference>
<accession>H3DJC9</accession>
<evidence type="ECO:0000259" key="5">
    <source>
        <dbReference type="PROSITE" id="PS51011"/>
    </source>
</evidence>
<dbReference type="InParanoid" id="H3DJC9"/>
<feature type="compositionally biased region" description="Basic and acidic residues" evidence="4">
    <location>
        <begin position="1168"/>
        <end position="1181"/>
    </location>
</feature>
<dbReference type="PROSITE" id="PS51011">
    <property type="entry name" value="ARID"/>
    <property type="match status" value="1"/>
</dbReference>
<dbReference type="PANTHER" id="PTHR12656:SF11">
    <property type="entry name" value="AT-RICH INTERACTIVE DOMAIN-CONTAINING PROTEIN 1B"/>
    <property type="match status" value="1"/>
</dbReference>
<feature type="compositionally biased region" description="Polar residues" evidence="4">
    <location>
        <begin position="333"/>
        <end position="350"/>
    </location>
</feature>
<feature type="region of interest" description="Disordered" evidence="4">
    <location>
        <begin position="1"/>
        <end position="403"/>
    </location>
</feature>